<dbReference type="GeneID" id="28850620"/>
<dbReference type="InterPro" id="IPR029039">
    <property type="entry name" value="Flavoprotein-like_sf"/>
</dbReference>
<reference evidence="2 3" key="1">
    <citation type="journal article" date="2016" name="PLoS Pathog.">
        <title>Biosynthesis of antibiotic leucinostatins in bio-control fungus Purpureocillium lilacinum and their inhibition on phytophthora revealed by genome mining.</title>
        <authorList>
            <person name="Wang G."/>
            <person name="Liu Z."/>
            <person name="Lin R."/>
            <person name="Li E."/>
            <person name="Mao Z."/>
            <person name="Ling J."/>
            <person name="Yang Y."/>
            <person name="Yin W.B."/>
            <person name="Xie B."/>
        </authorList>
    </citation>
    <scope>NUCLEOTIDE SEQUENCE [LARGE SCALE GENOMIC DNA]</scope>
    <source>
        <strain evidence="2">170</strain>
    </source>
</reference>
<dbReference type="OrthoDB" id="68575at2759"/>
<dbReference type="RefSeq" id="XP_018143331.1">
    <property type="nucleotide sequence ID" value="XM_018286626.1"/>
</dbReference>
<dbReference type="STRING" id="1380566.A0A179FL11"/>
<dbReference type="PANTHER" id="PTHR30543:SF21">
    <property type="entry name" value="NAD(P)H-DEPENDENT FMN REDUCTASE LOT6"/>
    <property type="match status" value="1"/>
</dbReference>
<dbReference type="Gene3D" id="3.40.50.360">
    <property type="match status" value="1"/>
</dbReference>
<feature type="domain" description="NADPH-dependent FMN reductase-like" evidence="1">
    <location>
        <begin position="7"/>
        <end position="151"/>
    </location>
</feature>
<dbReference type="SUPFAM" id="SSF52218">
    <property type="entry name" value="Flavoproteins"/>
    <property type="match status" value="1"/>
</dbReference>
<organism evidence="2 3">
    <name type="scientific">Pochonia chlamydosporia 170</name>
    <dbReference type="NCBI Taxonomy" id="1380566"/>
    <lineage>
        <taxon>Eukaryota</taxon>
        <taxon>Fungi</taxon>
        <taxon>Dikarya</taxon>
        <taxon>Ascomycota</taxon>
        <taxon>Pezizomycotina</taxon>
        <taxon>Sordariomycetes</taxon>
        <taxon>Hypocreomycetidae</taxon>
        <taxon>Hypocreales</taxon>
        <taxon>Clavicipitaceae</taxon>
        <taxon>Pochonia</taxon>
    </lineage>
</organism>
<protein>
    <submittedName>
        <fullName evidence="2">NADPH-dependent FMN reductase</fullName>
    </submittedName>
</protein>
<dbReference type="KEGG" id="pchm:VFPPC_07823"/>
<gene>
    <name evidence="2" type="ORF">VFPPC_07823</name>
</gene>
<comment type="caution">
    <text evidence="2">The sequence shown here is derived from an EMBL/GenBank/DDBJ whole genome shotgun (WGS) entry which is preliminary data.</text>
</comment>
<accession>A0A179FL11</accession>
<dbReference type="InterPro" id="IPR005025">
    <property type="entry name" value="FMN_Rdtase-like_dom"/>
</dbReference>
<proteinExistence type="predicted"/>
<sequence>MASKKTVALITGSTRKVRLGPFFTAYVRDMVAPQCPAINFEMVDLADHPLPIFDETNLPASQPADDPTPHYEHEHTKKWSAVVRKYDAFIFVTPQYNWSVPAGLKNALDFLFHEWKGKPAGIVSYGGRGGGKAAAHLRDILTGLDMAVLPTSPGLSTSRRMLPYVGEHKSVSDEDKARWKEAGSDLQIVALAQELGKELAKEKS</sequence>
<evidence type="ECO:0000313" key="3">
    <source>
        <dbReference type="Proteomes" id="UP000078397"/>
    </source>
</evidence>
<dbReference type="Pfam" id="PF03358">
    <property type="entry name" value="FMN_red"/>
    <property type="match status" value="1"/>
</dbReference>
<evidence type="ECO:0000259" key="1">
    <source>
        <dbReference type="Pfam" id="PF03358"/>
    </source>
</evidence>
<dbReference type="EMBL" id="LSBJ02000004">
    <property type="protein sequence ID" value="OAQ66244.1"/>
    <property type="molecule type" value="Genomic_DNA"/>
</dbReference>
<dbReference type="Proteomes" id="UP000078397">
    <property type="component" value="Unassembled WGS sequence"/>
</dbReference>
<dbReference type="GO" id="GO:0010181">
    <property type="term" value="F:FMN binding"/>
    <property type="evidence" value="ECO:0007669"/>
    <property type="project" value="TreeGrafter"/>
</dbReference>
<name>A0A179FL11_METCM</name>
<dbReference type="GO" id="GO:0016491">
    <property type="term" value="F:oxidoreductase activity"/>
    <property type="evidence" value="ECO:0007669"/>
    <property type="project" value="InterPro"/>
</dbReference>
<dbReference type="AlphaFoldDB" id="A0A179FL11"/>
<evidence type="ECO:0000313" key="2">
    <source>
        <dbReference type="EMBL" id="OAQ66244.1"/>
    </source>
</evidence>
<dbReference type="InterPro" id="IPR050712">
    <property type="entry name" value="NAD(P)H-dep_reductase"/>
</dbReference>
<keyword evidence="3" id="KW-1185">Reference proteome</keyword>
<dbReference type="GO" id="GO:0005829">
    <property type="term" value="C:cytosol"/>
    <property type="evidence" value="ECO:0007669"/>
    <property type="project" value="TreeGrafter"/>
</dbReference>
<dbReference type="PANTHER" id="PTHR30543">
    <property type="entry name" value="CHROMATE REDUCTASE"/>
    <property type="match status" value="1"/>
</dbReference>